<dbReference type="AlphaFoldDB" id="A0A183SUC2"/>
<dbReference type="PANTHER" id="PTHR12349">
    <property type="entry name" value="ANKYRIN REPEAT AND LEM DOMAIN-CONTAINING PROTEIN 2"/>
    <property type="match status" value="1"/>
</dbReference>
<dbReference type="STRING" id="70667.A0A183SUC2"/>
<keyword evidence="3" id="KW-1185">Reference proteome</keyword>
<evidence type="ECO:0000313" key="3">
    <source>
        <dbReference type="Proteomes" id="UP000275846"/>
    </source>
</evidence>
<dbReference type="PANTHER" id="PTHR12349:SF4">
    <property type="entry name" value="ANKYRIN REPEAT AND LEM DOMAIN-CONTAINING PROTEIN 2"/>
    <property type="match status" value="1"/>
</dbReference>
<evidence type="ECO:0000313" key="2">
    <source>
        <dbReference type="EMBL" id="VDL94205.1"/>
    </source>
</evidence>
<dbReference type="InterPro" id="IPR036770">
    <property type="entry name" value="Ankyrin_rpt-contain_sf"/>
</dbReference>
<proteinExistence type="predicted"/>
<feature type="domain" description="Ribonuclease H1 N-terminal" evidence="1">
    <location>
        <begin position="33"/>
        <end position="79"/>
    </location>
</feature>
<protein>
    <submittedName>
        <fullName evidence="4">Cauli_VI domain-containing protein</fullName>
    </submittedName>
</protein>
<dbReference type="Pfam" id="PF00023">
    <property type="entry name" value="Ank"/>
    <property type="match status" value="1"/>
</dbReference>
<name>A0A183SUC2_SCHSO</name>
<dbReference type="WBParaSite" id="SSLN_0000811901-mRNA-1">
    <property type="protein sequence ID" value="SSLN_0000811901-mRNA-1"/>
    <property type="gene ID" value="SSLN_0000811901"/>
</dbReference>
<dbReference type="Proteomes" id="UP000275846">
    <property type="component" value="Unassembled WGS sequence"/>
</dbReference>
<evidence type="ECO:0000259" key="1">
    <source>
        <dbReference type="Pfam" id="PF01693"/>
    </source>
</evidence>
<accession>A0A183SUC2</accession>
<dbReference type="InterPro" id="IPR002110">
    <property type="entry name" value="Ankyrin_rpt"/>
</dbReference>
<evidence type="ECO:0000313" key="4">
    <source>
        <dbReference type="WBParaSite" id="SSLN_0000811901-mRNA-1"/>
    </source>
</evidence>
<dbReference type="Gene3D" id="1.25.40.20">
    <property type="entry name" value="Ankyrin repeat-containing domain"/>
    <property type="match status" value="1"/>
</dbReference>
<dbReference type="InterPro" id="IPR037056">
    <property type="entry name" value="RNase_H1_N_sf"/>
</dbReference>
<organism evidence="4">
    <name type="scientific">Schistocephalus solidus</name>
    <name type="common">Tapeworm</name>
    <dbReference type="NCBI Taxonomy" id="70667"/>
    <lineage>
        <taxon>Eukaryota</taxon>
        <taxon>Metazoa</taxon>
        <taxon>Spiralia</taxon>
        <taxon>Lophotrochozoa</taxon>
        <taxon>Platyhelminthes</taxon>
        <taxon>Cestoda</taxon>
        <taxon>Eucestoda</taxon>
        <taxon>Diphyllobothriidea</taxon>
        <taxon>Diphyllobothriidae</taxon>
        <taxon>Schistocephalus</taxon>
    </lineage>
</organism>
<dbReference type="SUPFAM" id="SSF48403">
    <property type="entry name" value="Ankyrin repeat"/>
    <property type="match status" value="1"/>
</dbReference>
<dbReference type="Pfam" id="PF01693">
    <property type="entry name" value="Cauli_VI"/>
    <property type="match status" value="1"/>
</dbReference>
<reference evidence="4" key="1">
    <citation type="submission" date="2016-06" db="UniProtKB">
        <authorList>
            <consortium name="WormBaseParasite"/>
        </authorList>
    </citation>
    <scope>IDENTIFICATION</scope>
</reference>
<dbReference type="Gene3D" id="3.40.970.10">
    <property type="entry name" value="Ribonuclease H1, N-terminal domain"/>
    <property type="match status" value="1"/>
</dbReference>
<dbReference type="EMBL" id="UYSU01034326">
    <property type="protein sequence ID" value="VDL94205.1"/>
    <property type="molecule type" value="Genomic_DNA"/>
</dbReference>
<dbReference type="GO" id="GO:0051721">
    <property type="term" value="F:protein phosphatase 2A binding"/>
    <property type="evidence" value="ECO:0007669"/>
    <property type="project" value="TreeGrafter"/>
</dbReference>
<dbReference type="InterPro" id="IPR011320">
    <property type="entry name" value="RNase_H1_N"/>
</dbReference>
<reference evidence="2 3" key="2">
    <citation type="submission" date="2018-11" db="EMBL/GenBank/DDBJ databases">
        <authorList>
            <consortium name="Pathogen Informatics"/>
        </authorList>
    </citation>
    <scope>NUCLEOTIDE SEQUENCE [LARGE SCALE GENOMIC DNA]</scope>
    <source>
        <strain evidence="2 3">NST_G2</strain>
    </source>
</reference>
<sequence length="300" mass="33458">MSGNSSDSEDEFFDCVADFRMNLFALIIDLASRFYAVAVPRNSPRAGVFSSISDANKYLKAVRGSRLKIFSSFDAASSFASSTVAENLSEPTTTISADTSPFPTLKQEELLRFRRLIETSQPSVIQSLVDENPLWLITNCDTPSILQVRIDVRFRYNAFHVAALSGRADIIEVILSILESDGFWSRLRPSADALTVDYRRNRLLDLYFNSPEIGVIRLDAHFLVFLVIGVGCISFSRPLHLASKFGHVKCVRLLASHPVCSVSLHDSAGLTPAEVACSRLDESDDTLRRKQEILRFLDEQ</sequence>
<dbReference type="GO" id="GO:0005783">
    <property type="term" value="C:endoplasmic reticulum"/>
    <property type="evidence" value="ECO:0007669"/>
    <property type="project" value="TreeGrafter"/>
</dbReference>
<gene>
    <name evidence="2" type="ORF">SSLN_LOCUS7820</name>
</gene>
<dbReference type="OrthoDB" id="7446186at2759"/>